<dbReference type="GO" id="GO:0043190">
    <property type="term" value="C:ATP-binding cassette (ABC) transporter complex"/>
    <property type="evidence" value="ECO:0007669"/>
    <property type="project" value="TreeGrafter"/>
</dbReference>
<dbReference type="PROSITE" id="PS50893">
    <property type="entry name" value="ABC_TRANSPORTER_2"/>
    <property type="match status" value="1"/>
</dbReference>
<dbReference type="InterPro" id="IPR003439">
    <property type="entry name" value="ABC_transporter-like_ATP-bd"/>
</dbReference>
<evidence type="ECO:0000313" key="6">
    <source>
        <dbReference type="EMBL" id="CAA6808016.1"/>
    </source>
</evidence>
<evidence type="ECO:0000256" key="3">
    <source>
        <dbReference type="ARBA" id="ARBA00022741"/>
    </source>
</evidence>
<organism evidence="6">
    <name type="scientific">uncultured Thiotrichaceae bacterium</name>
    <dbReference type="NCBI Taxonomy" id="298394"/>
    <lineage>
        <taxon>Bacteria</taxon>
        <taxon>Pseudomonadati</taxon>
        <taxon>Pseudomonadota</taxon>
        <taxon>Gammaproteobacteria</taxon>
        <taxon>Thiotrichales</taxon>
        <taxon>Thiotrichaceae</taxon>
        <taxon>environmental samples</taxon>
    </lineage>
</organism>
<dbReference type="AlphaFoldDB" id="A0A6S6SDH0"/>
<dbReference type="PANTHER" id="PTHR43553:SF24">
    <property type="entry name" value="ENERGY-COUPLING FACTOR TRANSPORTER ATP-BINDING PROTEIN ECFA1"/>
    <property type="match status" value="1"/>
</dbReference>
<dbReference type="InterPro" id="IPR027417">
    <property type="entry name" value="P-loop_NTPase"/>
</dbReference>
<sequence length="235" mass="26289">MHEATTQINFTQLSKRFGKRQILNNTNLTLETGECVLLTGKNGTGKTTLMRILAGLEKPDSCQIQLSNQHGTQNYRWSQFRNTLQSRIMYLHQQPFMFSGTVKKNLNFALPPIMAKAERREQIHQIAEWAGLGDILESNAKSLSGGECQRVAIARARLRNPQALLLDEPTANMDSDARSKTLEMLQQLREENIALLLATHDPALFENAASRFLHLEKQQITTTPAAYPTSVSAAA</sequence>
<feature type="domain" description="ABC transporter" evidence="5">
    <location>
        <begin position="8"/>
        <end position="233"/>
    </location>
</feature>
<evidence type="ECO:0000256" key="4">
    <source>
        <dbReference type="ARBA" id="ARBA00022840"/>
    </source>
</evidence>
<dbReference type="GO" id="GO:0005524">
    <property type="term" value="F:ATP binding"/>
    <property type="evidence" value="ECO:0007669"/>
    <property type="project" value="UniProtKB-KW"/>
</dbReference>
<evidence type="ECO:0000256" key="1">
    <source>
        <dbReference type="ARBA" id="ARBA00005417"/>
    </source>
</evidence>
<keyword evidence="2" id="KW-0813">Transport</keyword>
<keyword evidence="3" id="KW-0547">Nucleotide-binding</keyword>
<protein>
    <submittedName>
        <fullName evidence="6">ABC transporter</fullName>
    </submittedName>
</protein>
<proteinExistence type="inferred from homology"/>
<dbReference type="SMART" id="SM00382">
    <property type="entry name" value="AAA"/>
    <property type="match status" value="1"/>
</dbReference>
<comment type="similarity">
    <text evidence="1">Belongs to the ABC transporter superfamily.</text>
</comment>
<evidence type="ECO:0000259" key="5">
    <source>
        <dbReference type="PROSITE" id="PS50893"/>
    </source>
</evidence>
<dbReference type="InterPro" id="IPR003593">
    <property type="entry name" value="AAA+_ATPase"/>
</dbReference>
<evidence type="ECO:0000256" key="2">
    <source>
        <dbReference type="ARBA" id="ARBA00022448"/>
    </source>
</evidence>
<dbReference type="PANTHER" id="PTHR43553">
    <property type="entry name" value="HEAVY METAL TRANSPORTER"/>
    <property type="match status" value="1"/>
</dbReference>
<reference evidence="6" key="1">
    <citation type="submission" date="2020-01" db="EMBL/GenBank/DDBJ databases">
        <authorList>
            <person name="Meier V. D."/>
            <person name="Meier V D."/>
        </authorList>
    </citation>
    <scope>NUCLEOTIDE SEQUENCE</scope>
    <source>
        <strain evidence="6">HLG_WM_MAG_09</strain>
    </source>
</reference>
<dbReference type="InterPro" id="IPR050095">
    <property type="entry name" value="ECF_ABC_transporter_ATP-bd"/>
</dbReference>
<dbReference type="EMBL" id="CACVAT010000113">
    <property type="protein sequence ID" value="CAA6808016.1"/>
    <property type="molecule type" value="Genomic_DNA"/>
</dbReference>
<dbReference type="SUPFAM" id="SSF52540">
    <property type="entry name" value="P-loop containing nucleoside triphosphate hydrolases"/>
    <property type="match status" value="1"/>
</dbReference>
<dbReference type="GO" id="GO:0016887">
    <property type="term" value="F:ATP hydrolysis activity"/>
    <property type="evidence" value="ECO:0007669"/>
    <property type="project" value="InterPro"/>
</dbReference>
<dbReference type="GO" id="GO:0042626">
    <property type="term" value="F:ATPase-coupled transmembrane transporter activity"/>
    <property type="evidence" value="ECO:0007669"/>
    <property type="project" value="TreeGrafter"/>
</dbReference>
<gene>
    <name evidence="6" type="ORF">HELGO_WM78298</name>
</gene>
<keyword evidence="4" id="KW-0067">ATP-binding</keyword>
<accession>A0A6S6SDH0</accession>
<dbReference type="Pfam" id="PF00005">
    <property type="entry name" value="ABC_tran"/>
    <property type="match status" value="1"/>
</dbReference>
<dbReference type="Gene3D" id="3.40.50.300">
    <property type="entry name" value="P-loop containing nucleotide triphosphate hydrolases"/>
    <property type="match status" value="1"/>
</dbReference>
<name>A0A6S6SDH0_9GAMM</name>